<comment type="subcellular location">
    <subcellularLocation>
        <location evidence="1">Endoplasmic reticulum membrane</location>
        <topology evidence="1">Single-pass type I membrane protein</topology>
    </subcellularLocation>
    <subcellularLocation>
        <location evidence="2">Endoplasmic reticulum-Golgi intermediate compartment membrane</location>
        <topology evidence="2">Single-pass type I membrane protein</topology>
    </subcellularLocation>
    <subcellularLocation>
        <location evidence="3">Golgi apparatus</location>
        <location evidence="3">cis-Golgi network membrane</location>
        <topology evidence="3">Single-pass type I membrane protein</topology>
    </subcellularLocation>
    <subcellularLocation>
        <location evidence="10">Membrane</location>
        <topology evidence="10">Single-pass type I membrane protein</topology>
    </subcellularLocation>
</comment>
<dbReference type="SMART" id="SM01190">
    <property type="entry name" value="EMP24_GP25L"/>
    <property type="match status" value="1"/>
</dbReference>
<dbReference type="InterPro" id="IPR036598">
    <property type="entry name" value="GOLD_dom_sf"/>
</dbReference>
<evidence type="ECO:0000256" key="3">
    <source>
        <dbReference type="ARBA" id="ARBA00004619"/>
    </source>
</evidence>
<feature type="transmembrane region" description="Helical" evidence="11">
    <location>
        <begin position="233"/>
        <end position="255"/>
    </location>
</feature>
<evidence type="ECO:0000256" key="10">
    <source>
        <dbReference type="RuleBase" id="RU003827"/>
    </source>
</evidence>
<evidence type="ECO:0000256" key="9">
    <source>
        <dbReference type="ARBA" id="ARBA00023136"/>
    </source>
</evidence>
<keyword evidence="9 11" id="KW-0472">Membrane</keyword>
<dbReference type="GO" id="GO:0005789">
    <property type="term" value="C:endoplasmic reticulum membrane"/>
    <property type="evidence" value="ECO:0007669"/>
    <property type="project" value="UniProtKB-SubCell"/>
</dbReference>
<evidence type="ECO:0000256" key="5">
    <source>
        <dbReference type="ARBA" id="ARBA00022692"/>
    </source>
</evidence>
<accession>A0A3Q1JI17</accession>
<dbReference type="PANTHER" id="PTHR22811">
    <property type="entry name" value="TRANSMEMBRANE EMP24 DOMAIN-CONTAINING PROTEIN"/>
    <property type="match status" value="1"/>
</dbReference>
<protein>
    <recommendedName>
        <fullName evidence="12">GOLD domain-containing protein</fullName>
    </recommendedName>
</protein>
<evidence type="ECO:0000256" key="11">
    <source>
        <dbReference type="SAM" id="Phobius"/>
    </source>
</evidence>
<evidence type="ECO:0000256" key="7">
    <source>
        <dbReference type="ARBA" id="ARBA00022824"/>
    </source>
</evidence>
<dbReference type="GeneTree" id="ENSGT00940000158445"/>
<dbReference type="InterPro" id="IPR015720">
    <property type="entry name" value="Emp24-like"/>
</dbReference>
<evidence type="ECO:0000313" key="13">
    <source>
        <dbReference type="Ensembl" id="ENSATEP00000034717.1"/>
    </source>
</evidence>
<dbReference type="CTD" id="445093"/>
<dbReference type="FunCoup" id="A0A3Q1JI17">
    <property type="interactions" value="874"/>
</dbReference>
<dbReference type="Ensembl" id="ENSATET00000035223.3">
    <property type="protein sequence ID" value="ENSATEP00000034717.1"/>
    <property type="gene ID" value="ENSATEG00000023858.3"/>
</dbReference>
<evidence type="ECO:0000256" key="8">
    <source>
        <dbReference type="ARBA" id="ARBA00022989"/>
    </source>
</evidence>
<evidence type="ECO:0000256" key="4">
    <source>
        <dbReference type="ARBA" id="ARBA00007104"/>
    </source>
</evidence>
<reference evidence="13" key="3">
    <citation type="submission" date="2025-09" db="UniProtKB">
        <authorList>
            <consortium name="Ensembl"/>
        </authorList>
    </citation>
    <scope>IDENTIFICATION</scope>
</reference>
<dbReference type="RefSeq" id="XP_026208244.1">
    <property type="nucleotide sequence ID" value="XM_026352459.1"/>
</dbReference>
<dbReference type="STRING" id="64144.ENSATEP00000034717"/>
<dbReference type="OrthoDB" id="5976732at2759"/>
<evidence type="ECO:0000313" key="14">
    <source>
        <dbReference type="Proteomes" id="UP000265040"/>
    </source>
</evidence>
<evidence type="ECO:0000256" key="1">
    <source>
        <dbReference type="ARBA" id="ARBA00004115"/>
    </source>
</evidence>
<proteinExistence type="inferred from homology"/>
<name>A0A3Q1JI17_ANATE</name>
<dbReference type="AlphaFoldDB" id="A0A3Q1JI17"/>
<evidence type="ECO:0000259" key="12">
    <source>
        <dbReference type="PROSITE" id="PS50866"/>
    </source>
</evidence>
<keyword evidence="8 11" id="KW-1133">Transmembrane helix</keyword>
<dbReference type="InParanoid" id="A0A3Q1JI17"/>
<dbReference type="InterPro" id="IPR009038">
    <property type="entry name" value="GOLD_dom"/>
</dbReference>
<dbReference type="GO" id="GO:0005794">
    <property type="term" value="C:Golgi apparatus"/>
    <property type="evidence" value="ECO:0007669"/>
    <property type="project" value="UniProtKB-SubCell"/>
</dbReference>
<evidence type="ECO:0000256" key="6">
    <source>
        <dbReference type="ARBA" id="ARBA00022729"/>
    </source>
</evidence>
<dbReference type="SUPFAM" id="SSF101576">
    <property type="entry name" value="Supernatant protein factor (SPF), C-terminal domain"/>
    <property type="match status" value="1"/>
</dbReference>
<keyword evidence="7" id="KW-0256">Endoplasmic reticulum</keyword>
<dbReference type="Pfam" id="PF01105">
    <property type="entry name" value="EMP24_GP25L"/>
    <property type="match status" value="1"/>
</dbReference>
<dbReference type="Proteomes" id="UP000265040">
    <property type="component" value="Chromosome 8"/>
</dbReference>
<dbReference type="PROSITE" id="PS50866">
    <property type="entry name" value="GOLD"/>
    <property type="match status" value="1"/>
</dbReference>
<reference evidence="13" key="2">
    <citation type="submission" date="2025-08" db="UniProtKB">
        <authorList>
            <consortium name="Ensembl"/>
        </authorList>
    </citation>
    <scope>IDENTIFICATION</scope>
</reference>
<comment type="similarity">
    <text evidence="4 10">Belongs to the EMP24/GP25L family.</text>
</comment>
<dbReference type="GO" id="GO:0033116">
    <property type="term" value="C:endoplasmic reticulum-Golgi intermediate compartment membrane"/>
    <property type="evidence" value="ECO:0007669"/>
    <property type="project" value="UniProtKB-SubCell"/>
</dbReference>
<reference evidence="13" key="1">
    <citation type="submission" date="2021-04" db="EMBL/GenBank/DDBJ databases">
        <authorList>
            <consortium name="Wellcome Sanger Institute Data Sharing"/>
        </authorList>
    </citation>
    <scope>NUCLEOTIDE SEQUENCE [LARGE SCALE GENOMIC DNA]</scope>
</reference>
<keyword evidence="14" id="KW-1185">Reference proteome</keyword>
<evidence type="ECO:0000256" key="2">
    <source>
        <dbReference type="ARBA" id="ARBA00004151"/>
    </source>
</evidence>
<organism evidence="13 14">
    <name type="scientific">Anabas testudineus</name>
    <name type="common">Climbing perch</name>
    <name type="synonym">Anthias testudineus</name>
    <dbReference type="NCBI Taxonomy" id="64144"/>
    <lineage>
        <taxon>Eukaryota</taxon>
        <taxon>Metazoa</taxon>
        <taxon>Chordata</taxon>
        <taxon>Craniata</taxon>
        <taxon>Vertebrata</taxon>
        <taxon>Euteleostomi</taxon>
        <taxon>Actinopterygii</taxon>
        <taxon>Neopterygii</taxon>
        <taxon>Teleostei</taxon>
        <taxon>Neoteleostei</taxon>
        <taxon>Acanthomorphata</taxon>
        <taxon>Anabantaria</taxon>
        <taxon>Anabantiformes</taxon>
        <taxon>Anabantoidei</taxon>
        <taxon>Anabantidae</taxon>
        <taxon>Anabas</taxon>
    </lineage>
</organism>
<keyword evidence="6" id="KW-0732">Signal</keyword>
<keyword evidence="5 10" id="KW-0812">Transmembrane</keyword>
<feature type="domain" description="GOLD" evidence="12">
    <location>
        <begin position="47"/>
        <end position="129"/>
    </location>
</feature>
<dbReference type="GeneID" id="113157154"/>
<sequence>MRCGRRMTNVCARFGLLGSLILTVGFTLGLGSNQHVGFTFLLPAGSTECFFQTTARNDNMEVEYQVIAGSGLDVGFTLISPTGHRLVSDFRRSDGIHMLDSTEQGDYRLCFDNSFSKLSEKMVFFEVIINSQSSASRGRDEWADMAATESLVGYKLEDIRVRERIKKCLYPCCSYYSTPNHLVSNCFMSFSHLHQARIDFVHQHLERSRQVQAVLRAFEARDRYLLEDNLWQVSFWSCLNLLVMLTVAVTQIYTLRRLFDDTRRVCT</sequence>